<evidence type="ECO:0000313" key="1">
    <source>
        <dbReference type="EMBL" id="KAH7666009.1"/>
    </source>
</evidence>
<proteinExistence type="predicted"/>
<dbReference type="Proteomes" id="UP000827976">
    <property type="component" value="Chromosome 13"/>
</dbReference>
<keyword evidence="1" id="KW-0378">Hydrolase</keyword>
<name>A0ACB7UYL3_DIOAL</name>
<comment type="caution">
    <text evidence="1">The sequence shown here is derived from an EMBL/GenBank/DDBJ whole genome shotgun (WGS) entry which is preliminary data.</text>
</comment>
<sequence length="956" mass="108986">MAMETAAINVGCACMKSLVERDDICYICRTEEKLVDLARETKGVIALMEDVMVKLIDEGEKLGKIPTQQVEKWLAQSEDTCNEANDLENEYHGKWFVRGYCTINCYSRYDISRRADRISERLKKLKEEKNAFQVLTQIPENIAMKIPVRPDLVDAITSPYVNQISNYLEDKTVNVIGICGMIGIGKTTLLRVIHNSLLDEGHHVIMIEDSHDLDLEKIQKKIAEDLNMPNHSKRNILHYLQGKKILFLLDGICQKVDFAEEIGIPLGNNSKVIFTASNRDMCSEMRAHTIVEMKCLEDEEVAWHVFNQNAKIENLEFDSMNDLAKEVVHKCGGLPLALTLFGQAMSNKKTVQEWQHVVNELNNPGRCVISQMNSLCNKLKICYETLDTPTLKKCFLSFSLWHNYPIIYKEDVIQCWMGLGFIVFSKYNQAYNEGCYLLGKLESACLLEVVGVEVKLHQVVRRMVHSIALENGTRMGKWLVRGNDYGELLLYPDDIEKWKDAERIAVTMDPVLKVVPRLSHNFPNLVSLMLQGNSALMRLPDEIFRQMKKLEYLDLSSTSIDQLPTGIKDAANLQYLNISKTKIVSLPRELAQLKELKFLICRKLKLGELEEGLVSSLYKLGVLELQPFAFVPAKYLRSSAGSMKRIGMLVKSLVVFNLLSELPTCYIQIEKLDELESISFESLSCKNHGCLEKLKLTACNELRELVVDGKESNLKKLHLWDLKNLNWIKFNEVEPRSYFQKLRKLYIAKCKNLKNLPWILHLPALVTLKIKQCEILEEFVCGKDGEIQQVSESYPTFPMLEILSIVSLPKLLSISNDPLIFPCLSNLIVEDCRELSRLPFGPHIFTSKFRRLDCEEGWWNGLTWDDGHNDIRSYIATKINFKNAGSSQPSSSSCPPILTSLSHHIHPMDCCKLLENNSGGVDWLTENEMKIEEALKGPTFQPAYEHADPPPNSENP</sequence>
<dbReference type="EMBL" id="CM037023">
    <property type="protein sequence ID" value="KAH7666009.1"/>
    <property type="molecule type" value="Genomic_DNA"/>
</dbReference>
<protein>
    <submittedName>
        <fullName evidence="1">P-loop containing nucleoside triphosphate hydrolase protein</fullName>
    </submittedName>
</protein>
<keyword evidence="2" id="KW-1185">Reference proteome</keyword>
<evidence type="ECO:0000313" key="2">
    <source>
        <dbReference type="Proteomes" id="UP000827976"/>
    </source>
</evidence>
<reference evidence="2" key="1">
    <citation type="journal article" date="2022" name="Nat. Commun.">
        <title>Chromosome evolution and the genetic basis of agronomically important traits in greater yam.</title>
        <authorList>
            <person name="Bredeson J.V."/>
            <person name="Lyons J.B."/>
            <person name="Oniyinde I.O."/>
            <person name="Okereke N.R."/>
            <person name="Kolade O."/>
            <person name="Nnabue I."/>
            <person name="Nwadili C.O."/>
            <person name="Hribova E."/>
            <person name="Parker M."/>
            <person name="Nwogha J."/>
            <person name="Shu S."/>
            <person name="Carlson J."/>
            <person name="Kariba R."/>
            <person name="Muthemba S."/>
            <person name="Knop K."/>
            <person name="Barton G.J."/>
            <person name="Sherwood A.V."/>
            <person name="Lopez-Montes A."/>
            <person name="Asiedu R."/>
            <person name="Jamnadass R."/>
            <person name="Muchugi A."/>
            <person name="Goodstein D."/>
            <person name="Egesi C.N."/>
            <person name="Featherston J."/>
            <person name="Asfaw A."/>
            <person name="Simpson G.G."/>
            <person name="Dolezel J."/>
            <person name="Hendre P.S."/>
            <person name="Van Deynze A."/>
            <person name="Kumar P.L."/>
            <person name="Obidiegwu J.E."/>
            <person name="Bhattacharjee R."/>
            <person name="Rokhsar D.S."/>
        </authorList>
    </citation>
    <scope>NUCLEOTIDE SEQUENCE [LARGE SCALE GENOMIC DNA]</scope>
    <source>
        <strain evidence="2">cv. TDa95/00328</strain>
    </source>
</reference>
<accession>A0ACB7UYL3</accession>
<organism evidence="1 2">
    <name type="scientific">Dioscorea alata</name>
    <name type="common">Purple yam</name>
    <dbReference type="NCBI Taxonomy" id="55571"/>
    <lineage>
        <taxon>Eukaryota</taxon>
        <taxon>Viridiplantae</taxon>
        <taxon>Streptophyta</taxon>
        <taxon>Embryophyta</taxon>
        <taxon>Tracheophyta</taxon>
        <taxon>Spermatophyta</taxon>
        <taxon>Magnoliopsida</taxon>
        <taxon>Liliopsida</taxon>
        <taxon>Dioscoreales</taxon>
        <taxon>Dioscoreaceae</taxon>
        <taxon>Dioscorea</taxon>
    </lineage>
</organism>
<gene>
    <name evidence="1" type="ORF">IHE45_13G071600</name>
</gene>